<dbReference type="RefSeq" id="WP_182542203.1">
    <property type="nucleotide sequence ID" value="NZ_JACGWZ010000001.1"/>
</dbReference>
<evidence type="ECO:0000313" key="2">
    <source>
        <dbReference type="EMBL" id="MBA8822873.1"/>
    </source>
</evidence>
<dbReference type="AlphaFoldDB" id="A0A839DP85"/>
<accession>A0A839DP85</accession>
<organism evidence="2 3">
    <name type="scientific">Halosaccharopolyspora lacisalsi</name>
    <dbReference type="NCBI Taxonomy" id="1000566"/>
    <lineage>
        <taxon>Bacteria</taxon>
        <taxon>Bacillati</taxon>
        <taxon>Actinomycetota</taxon>
        <taxon>Actinomycetes</taxon>
        <taxon>Pseudonocardiales</taxon>
        <taxon>Pseudonocardiaceae</taxon>
        <taxon>Halosaccharopolyspora</taxon>
    </lineage>
</organism>
<keyword evidence="1" id="KW-0732">Signal</keyword>
<keyword evidence="3" id="KW-1185">Reference proteome</keyword>
<evidence type="ECO:0000256" key="1">
    <source>
        <dbReference type="SAM" id="SignalP"/>
    </source>
</evidence>
<evidence type="ECO:0000313" key="3">
    <source>
        <dbReference type="Proteomes" id="UP000569329"/>
    </source>
</evidence>
<feature type="chain" id="PRO_5032941555" description="Chaplin" evidence="1">
    <location>
        <begin position="25"/>
        <end position="83"/>
    </location>
</feature>
<gene>
    <name evidence="2" type="ORF">FHX42_000202</name>
</gene>
<protein>
    <recommendedName>
        <fullName evidence="4">Chaplin</fullName>
    </recommendedName>
</protein>
<sequence>MLKKAAIIGGAAAGMLALAPVASADTHDNDGVNVLNDNNASVVPIQLCGNNISAVIGVTVPVGSPQASECVNAPIVDHPTAVG</sequence>
<reference evidence="2 3" key="1">
    <citation type="submission" date="2020-07" db="EMBL/GenBank/DDBJ databases">
        <title>Sequencing the genomes of 1000 actinobacteria strains.</title>
        <authorList>
            <person name="Klenk H.-P."/>
        </authorList>
    </citation>
    <scope>NUCLEOTIDE SEQUENCE [LARGE SCALE GENOMIC DNA]</scope>
    <source>
        <strain evidence="2 3">DSM 45975</strain>
    </source>
</reference>
<proteinExistence type="predicted"/>
<evidence type="ECO:0008006" key="4">
    <source>
        <dbReference type="Google" id="ProtNLM"/>
    </source>
</evidence>
<dbReference type="EMBL" id="JACGWZ010000001">
    <property type="protein sequence ID" value="MBA8822873.1"/>
    <property type="molecule type" value="Genomic_DNA"/>
</dbReference>
<comment type="caution">
    <text evidence="2">The sequence shown here is derived from an EMBL/GenBank/DDBJ whole genome shotgun (WGS) entry which is preliminary data.</text>
</comment>
<dbReference type="Proteomes" id="UP000569329">
    <property type="component" value="Unassembled WGS sequence"/>
</dbReference>
<name>A0A839DP85_9PSEU</name>
<feature type="signal peptide" evidence="1">
    <location>
        <begin position="1"/>
        <end position="24"/>
    </location>
</feature>